<dbReference type="Pfam" id="PF00005">
    <property type="entry name" value="ABC_tran"/>
    <property type="match status" value="1"/>
</dbReference>
<dbReference type="PROSITE" id="PS00211">
    <property type="entry name" value="ABC_TRANSPORTER_1"/>
    <property type="match status" value="1"/>
</dbReference>
<sequence>MAPMTQTDYGAMLGTRLPLILQTEAAECGLACLAMVACWHGGDTGLSALRRRFGLSLRGASLKDLVEIAGHIGFAARPLRLEPDELPLLSTPCILHWDLSHFVVLKRAGAGAVVIHDPAFGVRRLSRAEAQRHFTGVALELSPARPFVPPDPEPRLRVRALFGRIVGVKRSLLLLAAMALAIETLGVTTPFFMQWIVDEALVSADHDLLLTLACALLFMLMLRVAINAMRGITLIAISSTIKVAGRGGLFGHLVRLPARYFESRHLGDVMSRFGAQETILQALTTDLVEIMLDGLMSAVTLAAMLCYAPGLAGIVLAGGLLYALVRALSYSSLRNAQAESIVWGARRDSHFLETLRGMKTIKLFNAQASRQTHWVNLLVQTVNRQVTTQRLGVMFRAVNGGLIGVVGVLVIWLGAERALANEFSVGMLLAFISYKDQFLSRISALIDKALDLCMLRLHAERLADIALTPAEPDDAPHTGPQCGGPLAIALRGLRFRYGASDPWILDGIDLDIGPGESVAIVGPSGCGKTTLLRLLASLLEPTAGEIVVDGRPLAPGAAGRYRALIGVVLQDDQLFAGSIADNISFFADAPDQERIEACARKAAVLDDVRAMPMGFHTLIGDMGTVLSGGQKQRVLIARALYREPGLLLLDEATSHLDLARERSVNIAVAQLPMTRIVVAHRRETILAADRIIVLEKGKIAADLRGPNGRAHFLAMSAAALE</sequence>
<reference evidence="12 13" key="1">
    <citation type="submission" date="2020-03" db="EMBL/GenBank/DDBJ databases">
        <title>Genome sequence of strain Massilia sp. TW-1.</title>
        <authorList>
            <person name="Chaudhary D.K."/>
        </authorList>
    </citation>
    <scope>NUCLEOTIDE SEQUENCE [LARGE SCALE GENOMIC DNA]</scope>
    <source>
        <strain evidence="12 13">TW-1</strain>
    </source>
</reference>
<dbReference type="PANTHER" id="PTHR24221:SF606">
    <property type="entry name" value="COLICIN V SECRETION-PROCESSING ATP-BINDING PROTEIN"/>
    <property type="match status" value="1"/>
</dbReference>
<evidence type="ECO:0000256" key="1">
    <source>
        <dbReference type="ARBA" id="ARBA00004651"/>
    </source>
</evidence>
<organism evidence="12 13">
    <name type="scientific">Telluria antibiotica</name>
    <dbReference type="NCBI Taxonomy" id="2717319"/>
    <lineage>
        <taxon>Bacteria</taxon>
        <taxon>Pseudomonadati</taxon>
        <taxon>Pseudomonadota</taxon>
        <taxon>Betaproteobacteria</taxon>
        <taxon>Burkholderiales</taxon>
        <taxon>Oxalobacteraceae</taxon>
        <taxon>Telluria group</taxon>
        <taxon>Telluria</taxon>
    </lineage>
</organism>
<gene>
    <name evidence="12" type="ORF">HAV22_22245</name>
</gene>
<dbReference type="InterPro" id="IPR036640">
    <property type="entry name" value="ABC1_TM_sf"/>
</dbReference>
<evidence type="ECO:0000256" key="8">
    <source>
        <dbReference type="SAM" id="Phobius"/>
    </source>
</evidence>
<dbReference type="InterPro" id="IPR005074">
    <property type="entry name" value="Peptidase_C39"/>
</dbReference>
<dbReference type="Pfam" id="PF00664">
    <property type="entry name" value="ABC_membrane"/>
    <property type="match status" value="1"/>
</dbReference>
<dbReference type="InterPro" id="IPR003593">
    <property type="entry name" value="AAA+_ATPase"/>
</dbReference>
<feature type="transmembrane region" description="Helical" evidence="8">
    <location>
        <begin position="301"/>
        <end position="325"/>
    </location>
</feature>
<evidence type="ECO:0000256" key="5">
    <source>
        <dbReference type="ARBA" id="ARBA00022840"/>
    </source>
</evidence>
<feature type="transmembrane region" description="Helical" evidence="8">
    <location>
        <begin position="208"/>
        <end position="226"/>
    </location>
</feature>
<keyword evidence="6 8" id="KW-1133">Transmembrane helix</keyword>
<evidence type="ECO:0000256" key="3">
    <source>
        <dbReference type="ARBA" id="ARBA00022692"/>
    </source>
</evidence>
<dbReference type="Gene3D" id="3.40.50.300">
    <property type="entry name" value="P-loop containing nucleotide triphosphate hydrolases"/>
    <property type="match status" value="1"/>
</dbReference>
<dbReference type="InterPro" id="IPR039421">
    <property type="entry name" value="Type_1_exporter"/>
</dbReference>
<evidence type="ECO:0000259" key="10">
    <source>
        <dbReference type="PROSITE" id="PS50929"/>
    </source>
</evidence>
<dbReference type="Gene3D" id="3.90.70.10">
    <property type="entry name" value="Cysteine proteinases"/>
    <property type="match status" value="1"/>
</dbReference>
<feature type="transmembrane region" description="Helical" evidence="8">
    <location>
        <begin position="172"/>
        <end position="196"/>
    </location>
</feature>
<dbReference type="InterPro" id="IPR033838">
    <property type="entry name" value="CvaB_peptidase"/>
</dbReference>
<dbReference type="PROSITE" id="PS50929">
    <property type="entry name" value="ABC_TM1F"/>
    <property type="match status" value="1"/>
</dbReference>
<dbReference type="SMART" id="SM00382">
    <property type="entry name" value="AAA"/>
    <property type="match status" value="1"/>
</dbReference>
<evidence type="ECO:0000259" key="11">
    <source>
        <dbReference type="PROSITE" id="PS50990"/>
    </source>
</evidence>
<dbReference type="PROSITE" id="PS50990">
    <property type="entry name" value="PEPTIDASE_C39"/>
    <property type="match status" value="1"/>
</dbReference>
<dbReference type="PROSITE" id="PS50893">
    <property type="entry name" value="ABC_TRANSPORTER_2"/>
    <property type="match status" value="1"/>
</dbReference>
<dbReference type="Pfam" id="PF03412">
    <property type="entry name" value="Peptidase_C39"/>
    <property type="match status" value="1"/>
</dbReference>
<evidence type="ECO:0000313" key="12">
    <source>
        <dbReference type="EMBL" id="NIA56355.1"/>
    </source>
</evidence>
<evidence type="ECO:0000313" key="13">
    <source>
        <dbReference type="Proteomes" id="UP000716322"/>
    </source>
</evidence>
<dbReference type="CDD" id="cd18567">
    <property type="entry name" value="ABC_6TM_CvaB_RaxB_like"/>
    <property type="match status" value="1"/>
</dbReference>
<keyword evidence="5" id="KW-0067">ATP-binding</keyword>
<comment type="caution">
    <text evidence="12">The sequence shown here is derived from an EMBL/GenBank/DDBJ whole genome shotgun (WGS) entry which is preliminary data.</text>
</comment>
<feature type="transmembrane region" description="Helical" evidence="8">
    <location>
        <begin position="393"/>
        <end position="415"/>
    </location>
</feature>
<keyword evidence="4" id="KW-0547">Nucleotide-binding</keyword>
<feature type="domain" description="ABC transporter" evidence="9">
    <location>
        <begin position="488"/>
        <end position="721"/>
    </location>
</feature>
<evidence type="ECO:0000256" key="7">
    <source>
        <dbReference type="ARBA" id="ARBA00023136"/>
    </source>
</evidence>
<comment type="subcellular location">
    <subcellularLocation>
        <location evidence="1">Cell membrane</location>
        <topology evidence="1">Multi-pass membrane protein</topology>
    </subcellularLocation>
</comment>
<protein>
    <submittedName>
        <fullName evidence="12">Peptidase domain-containing ABC transporter</fullName>
    </submittedName>
</protein>
<dbReference type="CDD" id="cd02419">
    <property type="entry name" value="Peptidase_C39C"/>
    <property type="match status" value="1"/>
</dbReference>
<dbReference type="SUPFAM" id="SSF90123">
    <property type="entry name" value="ABC transporter transmembrane region"/>
    <property type="match status" value="1"/>
</dbReference>
<accession>A0ABX0PH42</accession>
<dbReference type="InterPro" id="IPR011527">
    <property type="entry name" value="ABC1_TM_dom"/>
</dbReference>
<dbReference type="InterPro" id="IPR003439">
    <property type="entry name" value="ABC_transporter-like_ATP-bd"/>
</dbReference>
<dbReference type="Gene3D" id="1.20.1560.10">
    <property type="entry name" value="ABC transporter type 1, transmembrane domain"/>
    <property type="match status" value="1"/>
</dbReference>
<keyword evidence="2" id="KW-1003">Cell membrane</keyword>
<name>A0ABX0PH42_9BURK</name>
<evidence type="ECO:0000256" key="2">
    <source>
        <dbReference type="ARBA" id="ARBA00022475"/>
    </source>
</evidence>
<dbReference type="EMBL" id="JAAQOM010000014">
    <property type="protein sequence ID" value="NIA56355.1"/>
    <property type="molecule type" value="Genomic_DNA"/>
</dbReference>
<feature type="transmembrane region" description="Helical" evidence="8">
    <location>
        <begin position="233"/>
        <end position="254"/>
    </location>
</feature>
<dbReference type="PANTHER" id="PTHR24221">
    <property type="entry name" value="ATP-BINDING CASSETTE SUB-FAMILY B"/>
    <property type="match status" value="1"/>
</dbReference>
<evidence type="ECO:0000256" key="6">
    <source>
        <dbReference type="ARBA" id="ARBA00022989"/>
    </source>
</evidence>
<dbReference type="InterPro" id="IPR027417">
    <property type="entry name" value="P-loop_NTPase"/>
</dbReference>
<keyword evidence="3 8" id="KW-0812">Transmembrane</keyword>
<keyword evidence="13" id="KW-1185">Reference proteome</keyword>
<feature type="domain" description="Peptidase C39" evidence="11">
    <location>
        <begin position="22"/>
        <end position="141"/>
    </location>
</feature>
<dbReference type="Proteomes" id="UP000716322">
    <property type="component" value="Unassembled WGS sequence"/>
</dbReference>
<evidence type="ECO:0000256" key="4">
    <source>
        <dbReference type="ARBA" id="ARBA00022741"/>
    </source>
</evidence>
<dbReference type="InterPro" id="IPR017871">
    <property type="entry name" value="ABC_transporter-like_CS"/>
</dbReference>
<keyword evidence="7 8" id="KW-0472">Membrane</keyword>
<proteinExistence type="predicted"/>
<feature type="domain" description="ABC transmembrane type-1" evidence="10">
    <location>
        <begin position="173"/>
        <end position="447"/>
    </location>
</feature>
<evidence type="ECO:0000259" key="9">
    <source>
        <dbReference type="PROSITE" id="PS50893"/>
    </source>
</evidence>
<dbReference type="SUPFAM" id="SSF52540">
    <property type="entry name" value="P-loop containing nucleoside triphosphate hydrolases"/>
    <property type="match status" value="1"/>
</dbReference>